<feature type="domain" description="ScoMcrA-like SRA" evidence="1">
    <location>
        <begin position="7"/>
        <end position="133"/>
    </location>
</feature>
<keyword evidence="3" id="KW-1185">Reference proteome</keyword>
<dbReference type="InterPro" id="IPR058712">
    <property type="entry name" value="SRA_ScoMcrA"/>
</dbReference>
<dbReference type="KEGG" id="aqg:HRU87_05310"/>
<evidence type="ECO:0000259" key="1">
    <source>
        <dbReference type="Pfam" id="PF26348"/>
    </source>
</evidence>
<dbReference type="Proteomes" id="UP000501003">
    <property type="component" value="Chromosome"/>
</dbReference>
<dbReference type="EMBL" id="CP054056">
    <property type="protein sequence ID" value="QKJ25590.1"/>
    <property type="molecule type" value="Genomic_DNA"/>
</dbReference>
<proteinExistence type="predicted"/>
<dbReference type="RefSeq" id="WP_173493887.1">
    <property type="nucleotide sequence ID" value="NZ_CP054056.1"/>
</dbReference>
<organism evidence="2 3">
    <name type="scientific">Aquiluna borgnonia</name>
    <dbReference type="NCBI Taxonomy" id="2499157"/>
    <lineage>
        <taxon>Bacteria</taxon>
        <taxon>Bacillati</taxon>
        <taxon>Actinomycetota</taxon>
        <taxon>Actinomycetes</taxon>
        <taxon>Micrococcales</taxon>
        <taxon>Microbacteriaceae</taxon>
        <taxon>Luna cluster</taxon>
        <taxon>Luna-1 subcluster</taxon>
        <taxon>Aquiluna</taxon>
    </lineage>
</organism>
<reference evidence="2 3" key="1">
    <citation type="submission" date="2020-05" db="EMBL/GenBank/DDBJ databases">
        <title>Aquirufa sp. strain 15G-AUS-rot a new Aquirufa species.</title>
        <authorList>
            <person name="Pitt A."/>
            <person name="Hahn M.W."/>
        </authorList>
    </citation>
    <scope>NUCLEOTIDE SEQUENCE [LARGE SCALE GENOMIC DNA]</scope>
    <source>
        <strain evidence="2 3">15G-AUS-rot</strain>
    </source>
</reference>
<sequence>MDLRVGEVYLRSELHQRFGGNPRAGICPTKSGMVLVFSDPASGAPFGYDIHDEVVSGIYRYTGEGRSSNQQFVRGNKAMLSGDLRLFARVDAKSWIYVGEVALADPPFELCQAPDQRGEEREVIVFHLQALNADFSLL</sequence>
<name>A0A7D4QBY0_9MICO</name>
<dbReference type="AlphaFoldDB" id="A0A7D4QBY0"/>
<evidence type="ECO:0000313" key="3">
    <source>
        <dbReference type="Proteomes" id="UP000501003"/>
    </source>
</evidence>
<accession>A0A7D4QBY0</accession>
<dbReference type="Pfam" id="PF26348">
    <property type="entry name" value="SRA_ScoMcrA"/>
    <property type="match status" value="1"/>
</dbReference>
<evidence type="ECO:0000313" key="2">
    <source>
        <dbReference type="EMBL" id="QKJ25590.1"/>
    </source>
</evidence>
<gene>
    <name evidence="2" type="ORF">HRU87_05310</name>
</gene>
<protein>
    <recommendedName>
        <fullName evidence="1">ScoMcrA-like SRA domain-containing protein</fullName>
    </recommendedName>
</protein>